<organism evidence="2 3">
    <name type="scientific">Maudiozyma humilis</name>
    <name type="common">Sour dough yeast</name>
    <name type="synonym">Kazachstania humilis</name>
    <dbReference type="NCBI Taxonomy" id="51915"/>
    <lineage>
        <taxon>Eukaryota</taxon>
        <taxon>Fungi</taxon>
        <taxon>Dikarya</taxon>
        <taxon>Ascomycota</taxon>
        <taxon>Saccharomycotina</taxon>
        <taxon>Saccharomycetes</taxon>
        <taxon>Saccharomycetales</taxon>
        <taxon>Saccharomycetaceae</taxon>
        <taxon>Maudiozyma</taxon>
    </lineage>
</organism>
<feature type="coiled-coil region" evidence="1">
    <location>
        <begin position="233"/>
        <end position="260"/>
    </location>
</feature>
<keyword evidence="1" id="KW-0175">Coiled coil</keyword>
<gene>
    <name evidence="2" type="ORF">DAKH74_037570</name>
</gene>
<protein>
    <submittedName>
        <fullName evidence="2">Vps38 protein</fullName>
    </submittedName>
</protein>
<comment type="caution">
    <text evidence="2">The sequence shown here is derived from an EMBL/GenBank/DDBJ whole genome shotgun (WGS) entry which is preliminary data.</text>
</comment>
<keyword evidence="3" id="KW-1185">Reference proteome</keyword>
<proteinExistence type="predicted"/>
<dbReference type="InterPro" id="IPR040939">
    <property type="entry name" value="Vps38"/>
</dbReference>
<evidence type="ECO:0000313" key="3">
    <source>
        <dbReference type="Proteomes" id="UP001377567"/>
    </source>
</evidence>
<name>A0AAV5S145_MAUHU</name>
<evidence type="ECO:0000313" key="2">
    <source>
        <dbReference type="EMBL" id="GMM57141.1"/>
    </source>
</evidence>
<dbReference type="Proteomes" id="UP001377567">
    <property type="component" value="Unassembled WGS sequence"/>
</dbReference>
<sequence length="445" mass="51023">MGNRYLLQRRLRHLRSVTLCNVALQVDKRLEGQESVHRETVTSSDCFYVIEDTRGSVLFVSEVQGNAMRQLQFNDVQFGHESGTRFLFKIAVQVPHEFASGASCSGAEPPWCYIRECSIDLNHLKPIDVAVDTVVSLNMPVFRLDDGCYTLPEAQLDRGAQSIHSRDRSADHMRLQTAKKSFSFNTVLKLNKLLEYRDQVHAETARLSQRLEAPLNASLERFNNTCENGQHYKHQLERMLAKKRADLEALRREMEAHETMARSNTASSVDITRRASINDEYGTTYSALFQTRDSIMNLRSKKLVQLARIFRIMSFFELAAKLDCKYCAALEGSGSDSWQFKLDTIDIPALQRTANKSLETQELVNTFLGYYLLLLVGLSENIFSVKVPYRLMFYGSTSLIDKVHPLYLPEAYAAYNQERFHAALKLFNINIQQINQYLIDHYTNI</sequence>
<dbReference type="AlphaFoldDB" id="A0AAV5S145"/>
<reference evidence="2 3" key="1">
    <citation type="journal article" date="2023" name="Elife">
        <title>Identification of key yeast species and microbe-microbe interactions impacting larval growth of Drosophila in the wild.</title>
        <authorList>
            <person name="Mure A."/>
            <person name="Sugiura Y."/>
            <person name="Maeda R."/>
            <person name="Honda K."/>
            <person name="Sakurai N."/>
            <person name="Takahashi Y."/>
            <person name="Watada M."/>
            <person name="Katoh T."/>
            <person name="Gotoh A."/>
            <person name="Gotoh Y."/>
            <person name="Taniguchi I."/>
            <person name="Nakamura K."/>
            <person name="Hayashi T."/>
            <person name="Katayama T."/>
            <person name="Uemura T."/>
            <person name="Hattori Y."/>
        </authorList>
    </citation>
    <scope>NUCLEOTIDE SEQUENCE [LARGE SCALE GENOMIC DNA]</scope>
    <source>
        <strain evidence="2 3">KH-74</strain>
    </source>
</reference>
<evidence type="ECO:0000256" key="1">
    <source>
        <dbReference type="SAM" id="Coils"/>
    </source>
</evidence>
<dbReference type="EMBL" id="BTGD01000011">
    <property type="protein sequence ID" value="GMM57141.1"/>
    <property type="molecule type" value="Genomic_DNA"/>
</dbReference>
<accession>A0AAV5S145</accession>
<dbReference type="GO" id="GO:0034272">
    <property type="term" value="C:phosphatidylinositol 3-kinase complex, class III, type II"/>
    <property type="evidence" value="ECO:0007669"/>
    <property type="project" value="InterPro"/>
</dbReference>
<dbReference type="Pfam" id="PF17649">
    <property type="entry name" value="VPS38"/>
    <property type="match status" value="1"/>
</dbReference>